<keyword evidence="2" id="KW-1133">Transmembrane helix</keyword>
<feature type="compositionally biased region" description="Pro residues" evidence="1">
    <location>
        <begin position="65"/>
        <end position="77"/>
    </location>
</feature>
<dbReference type="OrthoDB" id="4843844at2"/>
<organism evidence="3 4">
    <name type="scientific">Phycicoccus duodecadis</name>
    <dbReference type="NCBI Taxonomy" id="173053"/>
    <lineage>
        <taxon>Bacteria</taxon>
        <taxon>Bacillati</taxon>
        <taxon>Actinomycetota</taxon>
        <taxon>Actinomycetes</taxon>
        <taxon>Micrococcales</taxon>
        <taxon>Intrasporangiaceae</taxon>
        <taxon>Phycicoccus</taxon>
    </lineage>
</organism>
<dbReference type="RefSeq" id="WP_101395953.1">
    <property type="nucleotide sequence ID" value="NZ_PJNE01000001.1"/>
</dbReference>
<evidence type="ECO:0008006" key="5">
    <source>
        <dbReference type="Google" id="ProtNLM"/>
    </source>
</evidence>
<evidence type="ECO:0000313" key="4">
    <source>
        <dbReference type="Proteomes" id="UP000233781"/>
    </source>
</evidence>
<feature type="region of interest" description="Disordered" evidence="1">
    <location>
        <begin position="1"/>
        <end position="82"/>
    </location>
</feature>
<dbReference type="EMBL" id="PJNE01000001">
    <property type="protein sequence ID" value="PKW27544.1"/>
    <property type="molecule type" value="Genomic_DNA"/>
</dbReference>
<evidence type="ECO:0000256" key="1">
    <source>
        <dbReference type="SAM" id="MobiDB-lite"/>
    </source>
</evidence>
<accession>A0A2N3YL31</accession>
<name>A0A2N3YL31_9MICO</name>
<gene>
    <name evidence="3" type="ORF">ATL31_2391</name>
</gene>
<evidence type="ECO:0000313" key="3">
    <source>
        <dbReference type="EMBL" id="PKW27544.1"/>
    </source>
</evidence>
<keyword evidence="4" id="KW-1185">Reference proteome</keyword>
<reference evidence="3 4" key="1">
    <citation type="submission" date="2017-12" db="EMBL/GenBank/DDBJ databases">
        <title>Sequencing the genomes of 1000 Actinobacteria strains.</title>
        <authorList>
            <person name="Klenk H.-P."/>
        </authorList>
    </citation>
    <scope>NUCLEOTIDE SEQUENCE [LARGE SCALE GENOMIC DNA]</scope>
    <source>
        <strain evidence="3 4">DSM 12806</strain>
    </source>
</reference>
<feature type="region of interest" description="Disordered" evidence="1">
    <location>
        <begin position="120"/>
        <end position="198"/>
    </location>
</feature>
<proteinExistence type="predicted"/>
<dbReference type="Proteomes" id="UP000233781">
    <property type="component" value="Unassembled WGS sequence"/>
</dbReference>
<sequence length="290" mass="28266">MATRRPQDPQTPDEGTPAPTDETAPLEAPAPGDAPPPAHEPVSGPPATAAPAPTAAPAWTTAAAAPPPGWGSTPRPPGSVRRAWDEARATGGGRVALAAIGVLSVVLLVALIGLGAALVGDRGHGMTADGRAGTSFGRDQDQGGPGRGNAMGRQGQSGPGRGNGMGRQDPNGQALPPGRQQGGNGQGDGARPMPGMGEMKGLGGLGAVLHGEFTTSVTGAPAVMVVQSGQVSACTPGASLAVKSSDGFSATYVLDASTITPGADTLAVGSTVRVLAAKQGLKAVLVVAGD</sequence>
<feature type="compositionally biased region" description="Low complexity" evidence="1">
    <location>
        <begin position="45"/>
        <end position="64"/>
    </location>
</feature>
<feature type="transmembrane region" description="Helical" evidence="2">
    <location>
        <begin position="95"/>
        <end position="119"/>
    </location>
</feature>
<protein>
    <recommendedName>
        <fullName evidence="5">DUF5666 domain-containing protein</fullName>
    </recommendedName>
</protein>
<keyword evidence="2" id="KW-0472">Membrane</keyword>
<evidence type="ECO:0000256" key="2">
    <source>
        <dbReference type="SAM" id="Phobius"/>
    </source>
</evidence>
<feature type="compositionally biased region" description="Gly residues" evidence="1">
    <location>
        <begin position="143"/>
        <end position="165"/>
    </location>
</feature>
<comment type="caution">
    <text evidence="3">The sequence shown here is derived from an EMBL/GenBank/DDBJ whole genome shotgun (WGS) entry which is preliminary data.</text>
</comment>
<dbReference type="AlphaFoldDB" id="A0A2N3YL31"/>
<keyword evidence="2" id="KW-0812">Transmembrane</keyword>